<dbReference type="Pfam" id="PF14746">
    <property type="entry name" value="WASH-7_C"/>
    <property type="match status" value="1"/>
</dbReference>
<protein>
    <submittedName>
        <fullName evidence="6">WASH complex subunit 4</fullName>
    </submittedName>
    <submittedName>
        <fullName evidence="4">WASH complex subunit 7</fullName>
    </submittedName>
</protein>
<dbReference type="CTD" id="32594"/>
<dbReference type="Pfam" id="PF14744">
    <property type="entry name" value="WASH-7_mid"/>
    <property type="match status" value="1"/>
</dbReference>
<dbReference type="GO" id="GO:0007032">
    <property type="term" value="P:endosome organization"/>
    <property type="evidence" value="ECO:0007669"/>
    <property type="project" value="TreeGrafter"/>
</dbReference>
<dbReference type="InterPro" id="IPR028283">
    <property type="entry name" value="WASH-7_C"/>
</dbReference>
<dbReference type="InterPro" id="IPR028282">
    <property type="entry name" value="WASH-7_central"/>
</dbReference>
<dbReference type="Proteomes" id="UP000694846">
    <property type="component" value="Unplaced"/>
</dbReference>
<dbReference type="GeneID" id="112694666"/>
<dbReference type="OrthoDB" id="10261210at2759"/>
<feature type="domain" description="WASH complex subunit 4 N-terminal" evidence="2">
    <location>
        <begin position="43"/>
        <end position="578"/>
    </location>
</feature>
<gene>
    <name evidence="6" type="primary">LOC112694666</name>
    <name evidence="4" type="ORF">g.50537</name>
</gene>
<feature type="domain" description="WASH complex subunit 7 central" evidence="1">
    <location>
        <begin position="579"/>
        <end position="919"/>
    </location>
</feature>
<organism evidence="4">
    <name type="scientific">Sipha flava</name>
    <name type="common">yellow sugarcane aphid</name>
    <dbReference type="NCBI Taxonomy" id="143950"/>
    <lineage>
        <taxon>Eukaryota</taxon>
        <taxon>Metazoa</taxon>
        <taxon>Ecdysozoa</taxon>
        <taxon>Arthropoda</taxon>
        <taxon>Hexapoda</taxon>
        <taxon>Insecta</taxon>
        <taxon>Pterygota</taxon>
        <taxon>Neoptera</taxon>
        <taxon>Paraneoptera</taxon>
        <taxon>Hemiptera</taxon>
        <taxon>Sternorrhyncha</taxon>
        <taxon>Aphidomorpha</taxon>
        <taxon>Aphidoidea</taxon>
        <taxon>Aphididae</taxon>
        <taxon>Sipha</taxon>
    </lineage>
</organism>
<dbReference type="EMBL" id="GGMS01010101">
    <property type="protein sequence ID" value="MBY79304.1"/>
    <property type="molecule type" value="Transcribed_RNA"/>
</dbReference>
<dbReference type="Pfam" id="PF14745">
    <property type="entry name" value="WASH-4_N"/>
    <property type="match status" value="1"/>
</dbReference>
<evidence type="ECO:0000313" key="5">
    <source>
        <dbReference type="Proteomes" id="UP000694846"/>
    </source>
</evidence>
<name>A0A2S2QNL7_9HEMI</name>
<dbReference type="RefSeq" id="XP_025425992.1">
    <property type="nucleotide sequence ID" value="XM_025570207.1"/>
</dbReference>
<keyword evidence="5" id="KW-1185">Reference proteome</keyword>
<evidence type="ECO:0000313" key="4">
    <source>
        <dbReference type="EMBL" id="MBY79304.1"/>
    </source>
</evidence>
<dbReference type="InterPro" id="IPR027307">
    <property type="entry name" value="WASH7"/>
</dbReference>
<evidence type="ECO:0000259" key="3">
    <source>
        <dbReference type="Pfam" id="PF14746"/>
    </source>
</evidence>
<dbReference type="PANTHER" id="PTHR31409">
    <property type="entry name" value="WASH COMPLEX SUBUNIT 4"/>
    <property type="match status" value="1"/>
</dbReference>
<dbReference type="InterPro" id="IPR028191">
    <property type="entry name" value="WASH-4_N"/>
</dbReference>
<dbReference type="PANTHER" id="PTHR31409:SF0">
    <property type="entry name" value="WASH COMPLEX SUBUNIT 4"/>
    <property type="match status" value="1"/>
</dbReference>
<reference evidence="6" key="2">
    <citation type="submission" date="2025-04" db="UniProtKB">
        <authorList>
            <consortium name="RefSeq"/>
        </authorList>
    </citation>
    <scope>IDENTIFICATION</scope>
    <source>
        <tissue evidence="6">Whole body</tissue>
    </source>
</reference>
<evidence type="ECO:0000313" key="6">
    <source>
        <dbReference type="RefSeq" id="XP_025425992.1"/>
    </source>
</evidence>
<dbReference type="AlphaFoldDB" id="A0A2S2QNL7"/>
<sequence length="1110" mass="129585">MQNNSEKHNLENHDESNKLVELFKNVLNIHADRLEEIHLLKAKLFFYKLPVNIETEVTDVKIDELLDIDNNVLSTILKIFSTLNSEILFFKNDVKVKLFNSILYYEESEEDKTTEGLIQVEMSKFLHILLELSNFVRHCEYLLSEIHCQFFNIYEFQLITADIHFQGIFEHIGDLLFIFVELDKFIVSQPVLQQHWIQYRGCLNNIKEDPAKYDCNNNDIVHLEHICNDIESTLLSGKIFERVLSSDFIGKKNIQACDNFVNEFKLYLNNSVLLMGQHSYQKCNDPLQMWSRVCSTTVFYTYIFGVFDKKLLKQFMDLLEKTNHIPLGGNIMWDPETFVLHYIGHLLKPNCDKTKQENLKKCALELTDMTKNFSKIISNHVKEVLVWFLKTMDVKYVDRLALNADYVQDICNFLNEGIRLSASIKNTLVTFTNLHSTLGKPIIKSNVASICKLLQMMKDINYVYQRDHIKMNKLITDIIQYYEFLCLTIINEAKISCADNRNFNTKNVDRLSSLEVAEKLFHGANVKHRLLLIKLALNTANGLEAFQKAQLLNLTEHLKNIDLLQLLQDKIKNISEMSVMYWHRAIFSLYFQSINKQHKNFNSLCTTFDSLNDILVVSNFSDQVTKQQVYKSFVDEMRDYLNCQILQPMNPTIENELRLQVMTNIHSERIFLNQPIDENISTITLQPLQFLNSIINTKNRAENYLSETFYDLTSVALHDWHNNGVMRTLAKYKYNLETIDDKLPNHTLDQGIDVLEIMRNLNVFVTKYSYSLCHQIFIENESNSKYLNTINIQHISNSIRIHGTGIMSTTVNITYQLLCGKLYSLSKYLYDERVKSKLKKEINFFNEIQKTNNMKYPLERAEKCYSSLRKLSLDTNQNYVDQFRILVTHIGNALGYVRMVKSGGLNFCAMASAFIPDLKNTVNFEELCRNSGFFQHCIDSARQLDNVVQSLRQNMSEGTNYFKLLIDVFVQAMSSENNSHVHNFYILIPALTLNYIEHSINSKEKIFKKNKGGMFTDDGFAVGIAYLLRIFDSKNKFDSLKWFQSVSENYEQKLNSLKDQEMIALKHDAKLQQPLSLSYSRLEVYHKEFMLLYYNINSTRIFFQSKISTN</sequence>
<dbReference type="GO" id="GO:0005768">
    <property type="term" value="C:endosome"/>
    <property type="evidence" value="ECO:0007669"/>
    <property type="project" value="TreeGrafter"/>
</dbReference>
<evidence type="ECO:0000259" key="1">
    <source>
        <dbReference type="Pfam" id="PF14744"/>
    </source>
</evidence>
<reference evidence="4" key="1">
    <citation type="submission" date="2018-04" db="EMBL/GenBank/DDBJ databases">
        <title>Transcriptome assembly of Sipha flava.</title>
        <authorList>
            <person name="Scully E.D."/>
            <person name="Geib S.M."/>
            <person name="Palmer N.A."/>
            <person name="Koch K."/>
            <person name="Bradshaw J."/>
            <person name="Heng-Moss T."/>
            <person name="Sarath G."/>
        </authorList>
    </citation>
    <scope>NUCLEOTIDE SEQUENCE</scope>
</reference>
<proteinExistence type="predicted"/>
<accession>A0A2S2QNL7</accession>
<dbReference type="GO" id="GO:0016197">
    <property type="term" value="P:endosomal transport"/>
    <property type="evidence" value="ECO:0007669"/>
    <property type="project" value="TreeGrafter"/>
</dbReference>
<feature type="domain" description="WASH complex subunit 7 C-terminal" evidence="3">
    <location>
        <begin position="938"/>
        <end position="1104"/>
    </location>
</feature>
<dbReference type="GO" id="GO:0071203">
    <property type="term" value="C:WASH complex"/>
    <property type="evidence" value="ECO:0007669"/>
    <property type="project" value="InterPro"/>
</dbReference>
<evidence type="ECO:0000259" key="2">
    <source>
        <dbReference type="Pfam" id="PF14745"/>
    </source>
</evidence>